<reference evidence="1" key="2">
    <citation type="journal article" date="2015" name="Data Brief">
        <title>Shoot transcriptome of the giant reed, Arundo donax.</title>
        <authorList>
            <person name="Barrero R.A."/>
            <person name="Guerrero F.D."/>
            <person name="Moolhuijzen P."/>
            <person name="Goolsby J.A."/>
            <person name="Tidwell J."/>
            <person name="Bellgard S.E."/>
            <person name="Bellgard M.I."/>
        </authorList>
    </citation>
    <scope>NUCLEOTIDE SEQUENCE</scope>
    <source>
        <tissue evidence="1">Shoot tissue taken approximately 20 cm above the soil surface</tissue>
    </source>
</reference>
<protein>
    <submittedName>
        <fullName evidence="1">Uncharacterized protein</fullName>
    </submittedName>
</protein>
<dbReference type="AlphaFoldDB" id="A0A0A9GKQ9"/>
<dbReference type="EMBL" id="GBRH01172196">
    <property type="protein sequence ID" value="JAE25700.1"/>
    <property type="molecule type" value="Transcribed_RNA"/>
</dbReference>
<name>A0A0A9GKQ9_ARUDO</name>
<organism evidence="1">
    <name type="scientific">Arundo donax</name>
    <name type="common">Giant reed</name>
    <name type="synonym">Donax arundinaceus</name>
    <dbReference type="NCBI Taxonomy" id="35708"/>
    <lineage>
        <taxon>Eukaryota</taxon>
        <taxon>Viridiplantae</taxon>
        <taxon>Streptophyta</taxon>
        <taxon>Embryophyta</taxon>
        <taxon>Tracheophyta</taxon>
        <taxon>Spermatophyta</taxon>
        <taxon>Magnoliopsida</taxon>
        <taxon>Liliopsida</taxon>
        <taxon>Poales</taxon>
        <taxon>Poaceae</taxon>
        <taxon>PACMAD clade</taxon>
        <taxon>Arundinoideae</taxon>
        <taxon>Arundineae</taxon>
        <taxon>Arundo</taxon>
    </lineage>
</organism>
<accession>A0A0A9GKQ9</accession>
<proteinExistence type="predicted"/>
<reference evidence="1" key="1">
    <citation type="submission" date="2014-09" db="EMBL/GenBank/DDBJ databases">
        <authorList>
            <person name="Magalhaes I.L.F."/>
            <person name="Oliveira U."/>
            <person name="Santos F.R."/>
            <person name="Vidigal T.H.D.A."/>
            <person name="Brescovit A.D."/>
            <person name="Santos A.J."/>
        </authorList>
    </citation>
    <scope>NUCLEOTIDE SEQUENCE</scope>
    <source>
        <tissue evidence="1">Shoot tissue taken approximately 20 cm above the soil surface</tissue>
    </source>
</reference>
<sequence length="59" mass="7281">MICEFKKWLFHKFTVMVPTRMLVLLLEVGLSSSQAFLRNLWQLLQKCRHKYIYFWQNCL</sequence>
<evidence type="ECO:0000313" key="1">
    <source>
        <dbReference type="EMBL" id="JAE25700.1"/>
    </source>
</evidence>